<dbReference type="Pfam" id="PF12983">
    <property type="entry name" value="DUF3867"/>
    <property type="match status" value="1"/>
</dbReference>
<evidence type="ECO:0000313" key="1">
    <source>
        <dbReference type="EMBL" id="MSR92144.1"/>
    </source>
</evidence>
<dbReference type="InterPro" id="IPR024218">
    <property type="entry name" value="DUF3867"/>
</dbReference>
<protein>
    <submittedName>
        <fullName evidence="1">DUF3867 domain-containing protein</fullName>
    </submittedName>
</protein>
<accession>A0A7X2T202</accession>
<dbReference type="AlphaFoldDB" id="A0A7X2T202"/>
<proteinExistence type="predicted"/>
<dbReference type="RefSeq" id="WP_154532042.1">
    <property type="nucleotide sequence ID" value="NZ_JAQXTV010000079.1"/>
</dbReference>
<organism evidence="1 2">
    <name type="scientific">Inconstantimicrobium porci</name>
    <dbReference type="NCBI Taxonomy" id="2652291"/>
    <lineage>
        <taxon>Bacteria</taxon>
        <taxon>Bacillati</taxon>
        <taxon>Bacillota</taxon>
        <taxon>Clostridia</taxon>
        <taxon>Eubacteriales</taxon>
        <taxon>Clostridiaceae</taxon>
        <taxon>Inconstantimicrobium</taxon>
    </lineage>
</organism>
<reference evidence="1 2" key="1">
    <citation type="submission" date="2019-08" db="EMBL/GenBank/DDBJ databases">
        <title>In-depth cultivation of the pig gut microbiome towards novel bacterial diversity and tailored functional studies.</title>
        <authorList>
            <person name="Wylensek D."/>
            <person name="Hitch T.C.A."/>
            <person name="Clavel T."/>
        </authorList>
    </citation>
    <scope>NUCLEOTIDE SEQUENCE [LARGE SCALE GENOMIC DNA]</scope>
    <source>
        <strain evidence="1 2">WCA-383-APC-5B</strain>
    </source>
</reference>
<keyword evidence="2" id="KW-1185">Reference proteome</keyword>
<dbReference type="EMBL" id="VULX01000023">
    <property type="protein sequence ID" value="MSR92144.1"/>
    <property type="molecule type" value="Genomic_DNA"/>
</dbReference>
<gene>
    <name evidence="1" type="ORF">FYJ33_12255</name>
</gene>
<sequence>MSDGVINFNEVKNKVRDKDIDKFESYIFSLYDSLSRGEISMGELSKSITEYMEKNNISQEKFLNIQKEMLKRYGFDTQYMEDQLKSMGINPSQIDQSINMSYEETRKTMSFKEKYNNKIEDKMYSSYVIKNDKNNLIVEMQSENVRLISEGKIDLNDMELNEFLCSYKKVVQDKTLNVSIYENATHYNY</sequence>
<evidence type="ECO:0000313" key="2">
    <source>
        <dbReference type="Proteomes" id="UP000460287"/>
    </source>
</evidence>
<comment type="caution">
    <text evidence="1">The sequence shown here is derived from an EMBL/GenBank/DDBJ whole genome shotgun (WGS) entry which is preliminary data.</text>
</comment>
<name>A0A7X2T202_9CLOT</name>
<dbReference type="Proteomes" id="UP000460287">
    <property type="component" value="Unassembled WGS sequence"/>
</dbReference>